<gene>
    <name evidence="8" type="ORF">QWY14_04345</name>
</gene>
<feature type="transmembrane region" description="Helical" evidence="6">
    <location>
        <begin position="137"/>
        <end position="158"/>
    </location>
</feature>
<evidence type="ECO:0000256" key="5">
    <source>
        <dbReference type="ARBA" id="ARBA00023136"/>
    </source>
</evidence>
<dbReference type="Proteomes" id="UP001172055">
    <property type="component" value="Unassembled WGS sequence"/>
</dbReference>
<feature type="transmembrane region" description="Helical" evidence="6">
    <location>
        <begin position="164"/>
        <end position="185"/>
    </location>
</feature>
<evidence type="ECO:0000313" key="9">
    <source>
        <dbReference type="Proteomes" id="UP001172055"/>
    </source>
</evidence>
<feature type="transmembrane region" description="Helical" evidence="6">
    <location>
        <begin position="335"/>
        <end position="358"/>
    </location>
</feature>
<dbReference type="InterPro" id="IPR020846">
    <property type="entry name" value="MFS_dom"/>
</dbReference>
<feature type="transmembrane region" description="Helical" evidence="6">
    <location>
        <begin position="53"/>
        <end position="71"/>
    </location>
</feature>
<dbReference type="PANTHER" id="PTHR23523">
    <property type="match status" value="1"/>
</dbReference>
<organism evidence="8 9">
    <name type="scientific">Planococcus shixiaomingii</name>
    <dbReference type="NCBI Taxonomy" id="3058393"/>
    <lineage>
        <taxon>Bacteria</taxon>
        <taxon>Bacillati</taxon>
        <taxon>Bacillota</taxon>
        <taxon>Bacilli</taxon>
        <taxon>Bacillales</taxon>
        <taxon>Caryophanaceae</taxon>
        <taxon>Planococcus</taxon>
    </lineage>
</organism>
<keyword evidence="5 6" id="KW-0472">Membrane</keyword>
<dbReference type="InterPro" id="IPR011701">
    <property type="entry name" value="MFS"/>
</dbReference>
<evidence type="ECO:0000256" key="4">
    <source>
        <dbReference type="ARBA" id="ARBA00022989"/>
    </source>
</evidence>
<evidence type="ECO:0000256" key="1">
    <source>
        <dbReference type="ARBA" id="ARBA00004651"/>
    </source>
</evidence>
<keyword evidence="4 6" id="KW-1133">Transmembrane helix</keyword>
<evidence type="ECO:0000256" key="6">
    <source>
        <dbReference type="SAM" id="Phobius"/>
    </source>
</evidence>
<dbReference type="InterPro" id="IPR052524">
    <property type="entry name" value="MFS_Cyanate_Porter"/>
</dbReference>
<dbReference type="PROSITE" id="PS50850">
    <property type="entry name" value="MFS"/>
    <property type="match status" value="1"/>
</dbReference>
<keyword evidence="9" id="KW-1185">Reference proteome</keyword>
<keyword evidence="3 6" id="KW-0812">Transmembrane</keyword>
<evidence type="ECO:0000256" key="3">
    <source>
        <dbReference type="ARBA" id="ARBA00022692"/>
    </source>
</evidence>
<proteinExistence type="predicted"/>
<sequence>MSLHSKKSALGLMVVAIFFISLNLRPAISSIGPLLETIRSDLNLSNSEVSLLTSVPVLCMGLFAPFAVWFNRRFGIKTSITLLLSAIGLFTFFRMLVPSFAMLFFSSLFIGIAIAIIGPLVSAMIKRNFPTRTPALIGVYSFGMGLGATFAAGLTGLFYTLSNWPLALASWSLLSIIGIVLWLRVEHPKDPVQERTGEGDTAKSPWKNKRAWYMMLFFALQSALFFSMITWLAPIAIDKGMSVLTAGAVLTLMSTVQLIANIAIPILLGKYPSRFLWINVSLVIGTAGILLIQFGSLALIWPAAVLLGLTLGTLFPIALLMPLDENTTAEDVNSWTAMIQMGGYSLSAIMPFAIGLLYDRYATHTISLVMCLMLIAMMVLFAFLLNKKH</sequence>
<feature type="transmembrane region" description="Helical" evidence="6">
    <location>
        <begin position="78"/>
        <end position="97"/>
    </location>
</feature>
<feature type="transmembrane region" description="Helical" evidence="6">
    <location>
        <begin position="103"/>
        <end position="125"/>
    </location>
</feature>
<dbReference type="Gene3D" id="1.20.1250.20">
    <property type="entry name" value="MFS general substrate transporter like domains"/>
    <property type="match status" value="1"/>
</dbReference>
<dbReference type="EMBL" id="JAUJWV010000001">
    <property type="protein sequence ID" value="MDN7241005.1"/>
    <property type="molecule type" value="Genomic_DNA"/>
</dbReference>
<keyword evidence="2" id="KW-0813">Transport</keyword>
<feature type="transmembrane region" description="Helical" evidence="6">
    <location>
        <begin position="275"/>
        <end position="294"/>
    </location>
</feature>
<feature type="transmembrane region" description="Helical" evidence="6">
    <location>
        <begin position="212"/>
        <end position="237"/>
    </location>
</feature>
<feature type="domain" description="Major facilitator superfamily (MFS) profile" evidence="7">
    <location>
        <begin position="9"/>
        <end position="389"/>
    </location>
</feature>
<name>A0ABT8MZH0_9BACL</name>
<dbReference type="PANTHER" id="PTHR23523:SF2">
    <property type="entry name" value="2-NITROIMIDAZOLE TRANSPORTER"/>
    <property type="match status" value="1"/>
</dbReference>
<comment type="caution">
    <text evidence="8">The sequence shown here is derived from an EMBL/GenBank/DDBJ whole genome shotgun (WGS) entry which is preliminary data.</text>
</comment>
<evidence type="ECO:0000313" key="8">
    <source>
        <dbReference type="EMBL" id="MDN7241005.1"/>
    </source>
</evidence>
<evidence type="ECO:0000256" key="2">
    <source>
        <dbReference type="ARBA" id="ARBA00022448"/>
    </source>
</evidence>
<evidence type="ECO:0000259" key="7">
    <source>
        <dbReference type="PROSITE" id="PS50850"/>
    </source>
</evidence>
<protein>
    <submittedName>
        <fullName evidence="8">MFS transporter</fullName>
    </submittedName>
</protein>
<feature type="transmembrane region" description="Helical" evidence="6">
    <location>
        <begin position="300"/>
        <end position="323"/>
    </location>
</feature>
<dbReference type="InterPro" id="IPR036259">
    <property type="entry name" value="MFS_trans_sf"/>
</dbReference>
<dbReference type="RefSeq" id="WP_300984847.1">
    <property type="nucleotide sequence ID" value="NZ_CP129236.1"/>
</dbReference>
<feature type="transmembrane region" description="Helical" evidence="6">
    <location>
        <begin position="364"/>
        <end position="385"/>
    </location>
</feature>
<reference evidence="8 9" key="1">
    <citation type="submission" date="2023-06" db="EMBL/GenBank/DDBJ databases">
        <title>Novel species in genus Planococcus.</title>
        <authorList>
            <person name="Ning S."/>
        </authorList>
    </citation>
    <scope>NUCLEOTIDE SEQUENCE [LARGE SCALE GENOMIC DNA]</scope>
    <source>
        <strain evidence="8 9">N028</strain>
    </source>
</reference>
<dbReference type="Pfam" id="PF07690">
    <property type="entry name" value="MFS_1"/>
    <property type="match status" value="1"/>
</dbReference>
<accession>A0ABT8MZH0</accession>
<comment type="subcellular location">
    <subcellularLocation>
        <location evidence="1">Cell membrane</location>
        <topology evidence="1">Multi-pass membrane protein</topology>
    </subcellularLocation>
</comment>
<feature type="transmembrane region" description="Helical" evidence="6">
    <location>
        <begin position="243"/>
        <end position="268"/>
    </location>
</feature>
<dbReference type="SUPFAM" id="SSF103473">
    <property type="entry name" value="MFS general substrate transporter"/>
    <property type="match status" value="1"/>
</dbReference>